<reference evidence="5 6" key="1">
    <citation type="submission" date="2016-09" db="EMBL/GenBank/DDBJ databases">
        <title>Rhizobium oryziradicis sp. nov., isolated from the root of rice.</title>
        <authorList>
            <person name="Zhao J."/>
            <person name="Zhang X."/>
        </authorList>
    </citation>
    <scope>NUCLEOTIDE SEQUENCE [LARGE SCALE GENOMIC DNA]</scope>
    <source>
        <strain evidence="5 6">14971</strain>
    </source>
</reference>
<dbReference type="GO" id="GO:0016787">
    <property type="term" value="F:hydrolase activity"/>
    <property type="evidence" value="ECO:0007669"/>
    <property type="project" value="UniProtKB-KW"/>
</dbReference>
<dbReference type="Proteomes" id="UP000185598">
    <property type="component" value="Unassembled WGS sequence"/>
</dbReference>
<feature type="domain" description="Phospholipase/carboxylesterase/thioesterase" evidence="3">
    <location>
        <begin position="24"/>
        <end position="209"/>
    </location>
</feature>
<proteinExistence type="inferred from homology"/>
<evidence type="ECO:0000259" key="3">
    <source>
        <dbReference type="Pfam" id="PF02230"/>
    </source>
</evidence>
<comment type="similarity">
    <text evidence="1">Belongs to the AB hydrolase superfamily. AB hydrolase 2 family.</text>
</comment>
<dbReference type="EMBL" id="MKIN01000015">
    <property type="protein sequence ID" value="OLP52300.1"/>
    <property type="molecule type" value="Genomic_DNA"/>
</dbReference>
<evidence type="ECO:0000313" key="7">
    <source>
        <dbReference type="Proteomes" id="UP000544107"/>
    </source>
</evidence>
<evidence type="ECO:0000256" key="2">
    <source>
        <dbReference type="ARBA" id="ARBA00022801"/>
    </source>
</evidence>
<dbReference type="Proteomes" id="UP000544107">
    <property type="component" value="Unassembled WGS sequence"/>
</dbReference>
<dbReference type="OrthoDB" id="9796570at2"/>
<dbReference type="Pfam" id="PF02230">
    <property type="entry name" value="Abhydrolase_2"/>
    <property type="match status" value="1"/>
</dbReference>
<dbReference type="InterPro" id="IPR003140">
    <property type="entry name" value="PLipase/COase/thioEstase"/>
</dbReference>
<evidence type="ECO:0000256" key="1">
    <source>
        <dbReference type="ARBA" id="ARBA00006499"/>
    </source>
</evidence>
<dbReference type="InterPro" id="IPR050565">
    <property type="entry name" value="LYPA1-2/EST-like"/>
</dbReference>
<keyword evidence="6" id="KW-1185">Reference proteome</keyword>
<dbReference type="InterPro" id="IPR029058">
    <property type="entry name" value="AB_hydrolase_fold"/>
</dbReference>
<dbReference type="SUPFAM" id="SSF53474">
    <property type="entry name" value="alpha/beta-Hydrolases"/>
    <property type="match status" value="1"/>
</dbReference>
<protein>
    <submittedName>
        <fullName evidence="5">Hydrolase</fullName>
    </submittedName>
    <submittedName>
        <fullName evidence="4">Phospholipase/carboxylesterase</fullName>
    </submittedName>
</protein>
<keyword evidence="2 5" id="KW-0378">Hydrolase</keyword>
<gene>
    <name evidence="5" type="ORF">BJF91_24235</name>
    <name evidence="4" type="ORF">GGQ71_004899</name>
</gene>
<comment type="caution">
    <text evidence="5">The sequence shown here is derived from an EMBL/GenBank/DDBJ whole genome shotgun (WGS) entry which is preliminary data.</text>
</comment>
<reference evidence="4 7" key="2">
    <citation type="submission" date="2020-08" db="EMBL/GenBank/DDBJ databases">
        <title>Genomic Encyclopedia of Type Strains, Phase IV (KMG-IV): sequencing the most valuable type-strain genomes for metagenomic binning, comparative biology and taxonomic classification.</title>
        <authorList>
            <person name="Goeker M."/>
        </authorList>
    </citation>
    <scope>NUCLEOTIDE SEQUENCE [LARGE SCALE GENOMIC DNA]</scope>
    <source>
        <strain evidence="4 7">DSM 100021</strain>
    </source>
</reference>
<dbReference type="PANTHER" id="PTHR10655:SF17">
    <property type="entry name" value="LYSOPHOSPHOLIPASE-LIKE PROTEIN 1"/>
    <property type="match status" value="1"/>
</dbReference>
<dbReference type="RefSeq" id="WP_075612613.1">
    <property type="nucleotide sequence ID" value="NZ_JACIED010000010.1"/>
</dbReference>
<organism evidence="5 6">
    <name type="scientific">Allorhizobium taibaishanense</name>
    <dbReference type="NCBI Taxonomy" id="887144"/>
    <lineage>
        <taxon>Bacteria</taxon>
        <taxon>Pseudomonadati</taxon>
        <taxon>Pseudomonadota</taxon>
        <taxon>Alphaproteobacteria</taxon>
        <taxon>Hyphomicrobiales</taxon>
        <taxon>Rhizobiaceae</taxon>
        <taxon>Rhizobium/Agrobacterium group</taxon>
        <taxon>Allorhizobium</taxon>
    </lineage>
</organism>
<dbReference type="STRING" id="887144.BJF91_24235"/>
<accession>A0A1Q9ABQ0</accession>
<evidence type="ECO:0000313" key="4">
    <source>
        <dbReference type="EMBL" id="MBB4010597.1"/>
    </source>
</evidence>
<dbReference type="PANTHER" id="PTHR10655">
    <property type="entry name" value="LYSOPHOSPHOLIPASE-RELATED"/>
    <property type="match status" value="1"/>
</dbReference>
<evidence type="ECO:0000313" key="6">
    <source>
        <dbReference type="Proteomes" id="UP000185598"/>
    </source>
</evidence>
<dbReference type="Gene3D" id="3.40.50.1820">
    <property type="entry name" value="alpha/beta hydrolase"/>
    <property type="match status" value="1"/>
</dbReference>
<name>A0A1Q9ABQ0_9HYPH</name>
<sequence length="218" mass="22808">MTKNHNLSFVHQFVPATAPGRTPLLLLHGTGGDENDLLGLGSALSPGAALLSPRGQVLEHGMPRFFRRLAEGVFDEDDLKTRAADLAGFIDAARTAYGLPAPIAIGFSNGANIAAALLLLHRKALAGAILLRAMAPFRAPVTPNNASTEHNGVPVLVLSGAMDPIVPADNAARLVGSLREAGHAVDHETLPAGHNLTQADMSLAKRFLESQFIANEPA</sequence>
<evidence type="ECO:0000313" key="5">
    <source>
        <dbReference type="EMBL" id="OLP52300.1"/>
    </source>
</evidence>
<dbReference type="EMBL" id="JACIED010000010">
    <property type="protein sequence ID" value="MBB4010597.1"/>
    <property type="molecule type" value="Genomic_DNA"/>
</dbReference>
<dbReference type="AlphaFoldDB" id="A0A1Q9ABQ0"/>